<dbReference type="AlphaFoldDB" id="A0AA36D7E8"/>
<feature type="region of interest" description="Disordered" evidence="1">
    <location>
        <begin position="192"/>
        <end position="227"/>
    </location>
</feature>
<evidence type="ECO:0000313" key="2">
    <source>
        <dbReference type="EMBL" id="CAJ0581184.1"/>
    </source>
</evidence>
<organism evidence="2 3">
    <name type="scientific">Mesorhabditis spiculigera</name>
    <dbReference type="NCBI Taxonomy" id="96644"/>
    <lineage>
        <taxon>Eukaryota</taxon>
        <taxon>Metazoa</taxon>
        <taxon>Ecdysozoa</taxon>
        <taxon>Nematoda</taxon>
        <taxon>Chromadorea</taxon>
        <taxon>Rhabditida</taxon>
        <taxon>Rhabditina</taxon>
        <taxon>Rhabditomorpha</taxon>
        <taxon>Rhabditoidea</taxon>
        <taxon>Rhabditidae</taxon>
        <taxon>Mesorhabditinae</taxon>
        <taxon>Mesorhabditis</taxon>
    </lineage>
</organism>
<protein>
    <submittedName>
        <fullName evidence="2">Uncharacterized protein</fullName>
    </submittedName>
</protein>
<reference evidence="2" key="1">
    <citation type="submission" date="2023-06" db="EMBL/GenBank/DDBJ databases">
        <authorList>
            <person name="Delattre M."/>
        </authorList>
    </citation>
    <scope>NUCLEOTIDE SEQUENCE</scope>
    <source>
        <strain evidence="2">AF72</strain>
    </source>
</reference>
<proteinExistence type="predicted"/>
<keyword evidence="3" id="KW-1185">Reference proteome</keyword>
<dbReference type="EMBL" id="CATQJA010002662">
    <property type="protein sequence ID" value="CAJ0581184.1"/>
    <property type="molecule type" value="Genomic_DNA"/>
</dbReference>
<comment type="caution">
    <text evidence="2">The sequence shown here is derived from an EMBL/GenBank/DDBJ whole genome shotgun (WGS) entry which is preliminary data.</text>
</comment>
<feature type="compositionally biased region" description="Basic and acidic residues" evidence="1">
    <location>
        <begin position="203"/>
        <end position="227"/>
    </location>
</feature>
<feature type="non-terminal residue" evidence="2">
    <location>
        <position position="279"/>
    </location>
</feature>
<dbReference type="Proteomes" id="UP001177023">
    <property type="component" value="Unassembled WGS sequence"/>
</dbReference>
<sequence>MAPRMRKSISLLDISMASQGSSMNGSFAEGEHLRSPITPLALVKRLEMYKEQIFKSDNIELNDFDMSLGDTVEYERKRAEMLLQTRVGAREEMFLAERTGLNMENAVIAGAKLLVDEHRCSRSVIRRLQEECGVSESDILYKGLEHGRERAVLKDVSTTRTSSVVESYVDFRKQIGFKMQVLEGIVAKTRSEGAPMATRKRRQETEAENKPPKLRPQDLKTPKRVKSTAEIDVHDVNNIMGKYALEVASEIRHESHNSMRMRKIAPIPLDFSVLDDIRN</sequence>
<accession>A0AA36D7E8</accession>
<name>A0AA36D7E8_9BILA</name>
<gene>
    <name evidence="2" type="ORF">MSPICULIGERA_LOCUS19350</name>
</gene>
<evidence type="ECO:0000313" key="3">
    <source>
        <dbReference type="Proteomes" id="UP001177023"/>
    </source>
</evidence>
<evidence type="ECO:0000256" key="1">
    <source>
        <dbReference type="SAM" id="MobiDB-lite"/>
    </source>
</evidence>